<dbReference type="SUPFAM" id="SSF57302">
    <property type="entry name" value="Snake toxin-like"/>
    <property type="match status" value="1"/>
</dbReference>
<evidence type="ECO:0000256" key="1">
    <source>
        <dbReference type="SAM" id="Phobius"/>
    </source>
</evidence>
<comment type="caution">
    <text evidence="2">The sequence shown here is derived from an EMBL/GenBank/DDBJ whole genome shotgun (WGS) entry which is preliminary data.</text>
</comment>
<evidence type="ECO:0008006" key="4">
    <source>
        <dbReference type="Google" id="ProtNLM"/>
    </source>
</evidence>
<accession>A0A5N5SV01</accession>
<proteinExistence type="predicted"/>
<dbReference type="InterPro" id="IPR045860">
    <property type="entry name" value="Snake_toxin-like_sf"/>
</dbReference>
<keyword evidence="3" id="KW-1185">Reference proteome</keyword>
<dbReference type="AlphaFoldDB" id="A0A5N5SV01"/>
<sequence length="147" mass="16207">MQITDTIKTVFILYYYLLTDIASAASSAHLRKCYRCLVQEGCISLNIYADNVTKTCPKGVDHCVISRTTSKVTGAIATDYLCGGRVYDVEKPSIKDGCFEGTDDPAARTHRTVCYCSYDLCNGIGTLDVSVITLLLCVIFYNYPILT</sequence>
<keyword evidence="1" id="KW-0472">Membrane</keyword>
<evidence type="ECO:0000313" key="2">
    <source>
        <dbReference type="EMBL" id="KAB7497837.1"/>
    </source>
</evidence>
<reference evidence="2 3" key="1">
    <citation type="journal article" date="2019" name="PLoS Biol.">
        <title>Sex chromosomes control vertical transmission of feminizing Wolbachia symbionts in an isopod.</title>
        <authorList>
            <person name="Becking T."/>
            <person name="Chebbi M.A."/>
            <person name="Giraud I."/>
            <person name="Moumen B."/>
            <person name="Laverre T."/>
            <person name="Caubet Y."/>
            <person name="Peccoud J."/>
            <person name="Gilbert C."/>
            <person name="Cordaux R."/>
        </authorList>
    </citation>
    <scope>NUCLEOTIDE SEQUENCE [LARGE SCALE GENOMIC DNA]</scope>
    <source>
        <strain evidence="2">ANa2</strain>
        <tissue evidence="2">Whole body excluding digestive tract and cuticle</tissue>
    </source>
</reference>
<dbReference type="EMBL" id="SEYY01019860">
    <property type="protein sequence ID" value="KAB7497837.1"/>
    <property type="molecule type" value="Genomic_DNA"/>
</dbReference>
<dbReference type="Proteomes" id="UP000326759">
    <property type="component" value="Unassembled WGS sequence"/>
</dbReference>
<feature type="transmembrane region" description="Helical" evidence="1">
    <location>
        <begin position="124"/>
        <end position="143"/>
    </location>
</feature>
<gene>
    <name evidence="2" type="ORF">Anas_06171</name>
</gene>
<evidence type="ECO:0000313" key="3">
    <source>
        <dbReference type="Proteomes" id="UP000326759"/>
    </source>
</evidence>
<dbReference type="OrthoDB" id="10491530at2759"/>
<keyword evidence="1" id="KW-0812">Transmembrane</keyword>
<keyword evidence="1" id="KW-1133">Transmembrane helix</keyword>
<organism evidence="2 3">
    <name type="scientific">Armadillidium nasatum</name>
    <dbReference type="NCBI Taxonomy" id="96803"/>
    <lineage>
        <taxon>Eukaryota</taxon>
        <taxon>Metazoa</taxon>
        <taxon>Ecdysozoa</taxon>
        <taxon>Arthropoda</taxon>
        <taxon>Crustacea</taxon>
        <taxon>Multicrustacea</taxon>
        <taxon>Malacostraca</taxon>
        <taxon>Eumalacostraca</taxon>
        <taxon>Peracarida</taxon>
        <taxon>Isopoda</taxon>
        <taxon>Oniscidea</taxon>
        <taxon>Crinocheta</taxon>
        <taxon>Armadillidiidae</taxon>
        <taxon>Armadillidium</taxon>
    </lineage>
</organism>
<name>A0A5N5SV01_9CRUS</name>
<protein>
    <recommendedName>
        <fullName evidence="4">Protein sleepless</fullName>
    </recommendedName>
</protein>